<dbReference type="InterPro" id="IPR037045">
    <property type="entry name" value="S8pro/Inhibitor_I9_sf"/>
</dbReference>
<dbReference type="AlphaFoldDB" id="A0A8J3BG21"/>
<dbReference type="InterPro" id="IPR006311">
    <property type="entry name" value="TAT_signal"/>
</dbReference>
<feature type="active site" description="Charge relay system" evidence="5">
    <location>
        <position position="191"/>
    </location>
</feature>
<dbReference type="InterPro" id="IPR015500">
    <property type="entry name" value="Peptidase_S8_subtilisin-rel"/>
</dbReference>
<dbReference type="PANTHER" id="PTHR43806">
    <property type="entry name" value="PEPTIDASE S8"/>
    <property type="match status" value="1"/>
</dbReference>
<dbReference type="PROSITE" id="PS51892">
    <property type="entry name" value="SUBTILASE"/>
    <property type="match status" value="1"/>
</dbReference>
<dbReference type="InterPro" id="IPR050131">
    <property type="entry name" value="Peptidase_S8_subtilisin-like"/>
</dbReference>
<evidence type="ECO:0000256" key="2">
    <source>
        <dbReference type="ARBA" id="ARBA00022670"/>
    </source>
</evidence>
<evidence type="ECO:0000256" key="4">
    <source>
        <dbReference type="ARBA" id="ARBA00022825"/>
    </source>
</evidence>
<dbReference type="GO" id="GO:0004252">
    <property type="term" value="F:serine-type endopeptidase activity"/>
    <property type="evidence" value="ECO:0007669"/>
    <property type="project" value="UniProtKB-UniRule"/>
</dbReference>
<evidence type="ECO:0000256" key="3">
    <source>
        <dbReference type="ARBA" id="ARBA00022801"/>
    </source>
</evidence>
<dbReference type="InterPro" id="IPR000209">
    <property type="entry name" value="Peptidase_S8/S53_dom"/>
</dbReference>
<reference evidence="9" key="2">
    <citation type="submission" date="2020-09" db="EMBL/GenBank/DDBJ databases">
        <authorList>
            <person name="Sun Q."/>
            <person name="Ohkuma M."/>
        </authorList>
    </citation>
    <scope>NUCLEOTIDE SEQUENCE</scope>
    <source>
        <strain evidence="9">JCM 3090</strain>
    </source>
</reference>
<comment type="similarity">
    <text evidence="1 5">Belongs to the peptidase S8 family.</text>
</comment>
<feature type="domain" description="Peptidase S8/S53" evidence="8">
    <location>
        <begin position="144"/>
        <end position="424"/>
    </location>
</feature>
<feature type="region of interest" description="Disordered" evidence="6">
    <location>
        <begin position="100"/>
        <end position="140"/>
    </location>
</feature>
<dbReference type="Pfam" id="PF00082">
    <property type="entry name" value="Peptidase_S8"/>
    <property type="match status" value="1"/>
</dbReference>
<feature type="chain" id="PRO_5035304419" description="Peptidase S8/S53 domain-containing protein" evidence="7">
    <location>
        <begin position="26"/>
        <end position="586"/>
    </location>
</feature>
<dbReference type="Gene3D" id="3.30.70.80">
    <property type="entry name" value="Peptidase S8 propeptide/proteinase inhibitor I9"/>
    <property type="match status" value="1"/>
</dbReference>
<reference evidence="9" key="1">
    <citation type="journal article" date="2014" name="Int. J. Syst. Evol. Microbiol.">
        <title>Complete genome sequence of Corynebacterium casei LMG S-19264T (=DSM 44701T), isolated from a smear-ripened cheese.</title>
        <authorList>
            <consortium name="US DOE Joint Genome Institute (JGI-PGF)"/>
            <person name="Walter F."/>
            <person name="Albersmeier A."/>
            <person name="Kalinowski J."/>
            <person name="Ruckert C."/>
        </authorList>
    </citation>
    <scope>NUCLEOTIDE SEQUENCE</scope>
    <source>
        <strain evidence="9">JCM 3090</strain>
    </source>
</reference>
<protein>
    <recommendedName>
        <fullName evidence="8">Peptidase S8/S53 domain-containing protein</fullName>
    </recommendedName>
</protein>
<dbReference type="GO" id="GO:0006508">
    <property type="term" value="P:proteolysis"/>
    <property type="evidence" value="ECO:0007669"/>
    <property type="project" value="UniProtKB-KW"/>
</dbReference>
<evidence type="ECO:0000256" key="6">
    <source>
        <dbReference type="SAM" id="MobiDB-lite"/>
    </source>
</evidence>
<dbReference type="SUPFAM" id="SSF52743">
    <property type="entry name" value="Subtilisin-like"/>
    <property type="match status" value="1"/>
</dbReference>
<evidence type="ECO:0000256" key="1">
    <source>
        <dbReference type="ARBA" id="ARBA00011073"/>
    </source>
</evidence>
<proteinExistence type="inferred from homology"/>
<organism evidence="9 10">
    <name type="scientific">Pilimelia anulata</name>
    <dbReference type="NCBI Taxonomy" id="53371"/>
    <lineage>
        <taxon>Bacteria</taxon>
        <taxon>Bacillati</taxon>
        <taxon>Actinomycetota</taxon>
        <taxon>Actinomycetes</taxon>
        <taxon>Micromonosporales</taxon>
        <taxon>Micromonosporaceae</taxon>
        <taxon>Pilimelia</taxon>
    </lineage>
</organism>
<keyword evidence="2 5" id="KW-0645">Protease</keyword>
<feature type="signal peptide" evidence="7">
    <location>
        <begin position="1"/>
        <end position="25"/>
    </location>
</feature>
<evidence type="ECO:0000259" key="8">
    <source>
        <dbReference type="Pfam" id="PF00082"/>
    </source>
</evidence>
<dbReference type="PANTHER" id="PTHR43806:SF65">
    <property type="entry name" value="SERINE PROTEASE APRX"/>
    <property type="match status" value="1"/>
</dbReference>
<dbReference type="PRINTS" id="PR00723">
    <property type="entry name" value="SUBTILISIN"/>
</dbReference>
<dbReference type="InterPro" id="IPR036852">
    <property type="entry name" value="Peptidase_S8/S53_dom_sf"/>
</dbReference>
<sequence length="586" mass="59416">MWARRAAVGLAGALATAGLTGTAPAAATPAADLDVIVRTAAPADAAAAGAAVRRLGGAVGRPLDVISGFTARVPRAAVPALRAAPGVAAVTADAPVRLKAAAPPAPTGEKWRDDGGKGAHPAAIKKAATKPGPRGGPDAGALTGAGIGVAMIDSGVTPVAGLDGPGKVVQGPDLSFESQAPDLAGLDTYGHGTHMAGIIAGSDAATPAGAARFDGVAPGARIVSLKVAAADGASDVSQVLAAIDWVVAHRDDKDLNIRVLNLSFGTDTTQDPRLDPLSYAVESAWRKGIVVVVSVGNDGAEAPRVTMPAANPYVIAVGAVDGRGTDDRADDRVAAFSSRGSATRHADVVAAGTSVVSLRTPGSYIDNAYPSARLADAAGEPRLFRGSGTSQAAAVVSGTVALLLQQRPALTPDQVKRLLVDSADPIAGADSVAAGAGQVDLGGAAALAVPGPKEATQAYPAATGLGSLDASRGTARVADESGAELTGERDIFGSPWDARRWAPQAREGKSWKDGTWNGNTWTGRDFTGPPGNRRWATGEWTGRSWTGRSWTSDNWTGRSWTGRSWTGRSWTTGTWFGRSWTGRSWS</sequence>
<keyword evidence="7" id="KW-0732">Signal</keyword>
<evidence type="ECO:0000313" key="10">
    <source>
        <dbReference type="Proteomes" id="UP000649739"/>
    </source>
</evidence>
<dbReference type="PROSITE" id="PS51318">
    <property type="entry name" value="TAT"/>
    <property type="match status" value="1"/>
</dbReference>
<keyword evidence="3 5" id="KW-0378">Hydrolase</keyword>
<evidence type="ECO:0000256" key="7">
    <source>
        <dbReference type="SAM" id="SignalP"/>
    </source>
</evidence>
<evidence type="ECO:0000313" key="9">
    <source>
        <dbReference type="EMBL" id="GGK01113.1"/>
    </source>
</evidence>
<dbReference type="Proteomes" id="UP000649739">
    <property type="component" value="Unassembled WGS sequence"/>
</dbReference>
<name>A0A8J3BG21_9ACTN</name>
<gene>
    <name evidence="9" type="ORF">GCM10010123_33890</name>
</gene>
<keyword evidence="10" id="KW-1185">Reference proteome</keyword>
<feature type="active site" description="Charge relay system" evidence="5">
    <location>
        <position position="153"/>
    </location>
</feature>
<feature type="region of interest" description="Disordered" evidence="6">
    <location>
        <begin position="503"/>
        <end position="539"/>
    </location>
</feature>
<keyword evidence="4 5" id="KW-0720">Serine protease</keyword>
<comment type="caution">
    <text evidence="9">The sequence shown here is derived from an EMBL/GenBank/DDBJ whole genome shotgun (WGS) entry which is preliminary data.</text>
</comment>
<accession>A0A8J3BG21</accession>
<evidence type="ECO:0000256" key="5">
    <source>
        <dbReference type="PROSITE-ProRule" id="PRU01240"/>
    </source>
</evidence>
<feature type="active site" description="Charge relay system" evidence="5">
    <location>
        <position position="390"/>
    </location>
</feature>
<dbReference type="EMBL" id="BMQB01000007">
    <property type="protein sequence ID" value="GGK01113.1"/>
    <property type="molecule type" value="Genomic_DNA"/>
</dbReference>
<dbReference type="Gene3D" id="3.40.50.200">
    <property type="entry name" value="Peptidase S8/S53 domain"/>
    <property type="match status" value="1"/>
</dbReference>